<feature type="compositionally biased region" description="Basic and acidic residues" evidence="1">
    <location>
        <begin position="2006"/>
        <end position="2016"/>
    </location>
</feature>
<feature type="compositionally biased region" description="Low complexity" evidence="1">
    <location>
        <begin position="1931"/>
        <end position="1943"/>
    </location>
</feature>
<feature type="compositionally biased region" description="Pro residues" evidence="1">
    <location>
        <begin position="1866"/>
        <end position="1881"/>
    </location>
</feature>
<feature type="compositionally biased region" description="Basic and acidic residues" evidence="1">
    <location>
        <begin position="1696"/>
        <end position="1708"/>
    </location>
</feature>
<feature type="region of interest" description="Disordered" evidence="1">
    <location>
        <begin position="2070"/>
        <end position="2090"/>
    </location>
</feature>
<feature type="region of interest" description="Disordered" evidence="1">
    <location>
        <begin position="2213"/>
        <end position="2257"/>
    </location>
</feature>
<feature type="region of interest" description="Disordered" evidence="1">
    <location>
        <begin position="873"/>
        <end position="954"/>
    </location>
</feature>
<feature type="compositionally biased region" description="Basic and acidic residues" evidence="1">
    <location>
        <begin position="1539"/>
        <end position="1548"/>
    </location>
</feature>
<evidence type="ECO:0000313" key="2">
    <source>
        <dbReference type="EMBL" id="CEM55632.1"/>
    </source>
</evidence>
<feature type="compositionally biased region" description="Low complexity" evidence="1">
    <location>
        <begin position="1057"/>
        <end position="1077"/>
    </location>
</feature>
<feature type="compositionally biased region" description="Basic and acidic residues" evidence="1">
    <location>
        <begin position="1907"/>
        <end position="1930"/>
    </location>
</feature>
<feature type="region of interest" description="Disordered" evidence="1">
    <location>
        <begin position="2285"/>
        <end position="2304"/>
    </location>
</feature>
<feature type="region of interest" description="Disordered" evidence="1">
    <location>
        <begin position="1041"/>
        <end position="1099"/>
    </location>
</feature>
<feature type="compositionally biased region" description="Pro residues" evidence="1">
    <location>
        <begin position="2285"/>
        <end position="2295"/>
    </location>
</feature>
<feature type="region of interest" description="Disordered" evidence="1">
    <location>
        <begin position="1"/>
        <end position="62"/>
    </location>
</feature>
<feature type="region of interest" description="Disordered" evidence="1">
    <location>
        <begin position="1998"/>
        <end position="2017"/>
    </location>
</feature>
<reference evidence="2" key="1">
    <citation type="submission" date="2014-11" db="EMBL/GenBank/DDBJ databases">
        <authorList>
            <person name="Otto D Thomas"/>
            <person name="Naeem Raeece"/>
        </authorList>
    </citation>
    <scope>NUCLEOTIDE SEQUENCE</scope>
</reference>
<feature type="region of interest" description="Disordered" evidence="1">
    <location>
        <begin position="1696"/>
        <end position="1774"/>
    </location>
</feature>
<feature type="compositionally biased region" description="Polar residues" evidence="1">
    <location>
        <begin position="1957"/>
        <end position="1969"/>
    </location>
</feature>
<feature type="region of interest" description="Disordered" evidence="1">
    <location>
        <begin position="1389"/>
        <end position="1410"/>
    </location>
</feature>
<dbReference type="VEuPathDB" id="CryptoDB:Cvel_13709"/>
<feature type="compositionally biased region" description="Gly residues" evidence="1">
    <location>
        <begin position="2223"/>
        <end position="2232"/>
    </location>
</feature>
<feature type="region of interest" description="Disordered" evidence="1">
    <location>
        <begin position="625"/>
        <end position="679"/>
    </location>
</feature>
<feature type="region of interest" description="Disordered" evidence="1">
    <location>
        <begin position="1795"/>
        <end position="1977"/>
    </location>
</feature>
<feature type="compositionally biased region" description="Basic and acidic residues" evidence="1">
    <location>
        <begin position="876"/>
        <end position="894"/>
    </location>
</feature>
<feature type="region of interest" description="Disordered" evidence="1">
    <location>
        <begin position="1150"/>
        <end position="1248"/>
    </location>
</feature>
<organism evidence="2">
    <name type="scientific">Chromera velia CCMP2878</name>
    <dbReference type="NCBI Taxonomy" id="1169474"/>
    <lineage>
        <taxon>Eukaryota</taxon>
        <taxon>Sar</taxon>
        <taxon>Alveolata</taxon>
        <taxon>Colpodellida</taxon>
        <taxon>Chromeraceae</taxon>
        <taxon>Chromera</taxon>
    </lineage>
</organism>
<feature type="compositionally biased region" description="Polar residues" evidence="1">
    <location>
        <begin position="554"/>
        <end position="568"/>
    </location>
</feature>
<evidence type="ECO:0000256" key="1">
    <source>
        <dbReference type="SAM" id="MobiDB-lite"/>
    </source>
</evidence>
<proteinExistence type="predicted"/>
<feature type="compositionally biased region" description="Polar residues" evidence="1">
    <location>
        <begin position="1483"/>
        <end position="1495"/>
    </location>
</feature>
<feature type="compositionally biased region" description="Polar residues" evidence="1">
    <location>
        <begin position="1192"/>
        <end position="1202"/>
    </location>
</feature>
<feature type="compositionally biased region" description="Polar residues" evidence="1">
    <location>
        <begin position="1713"/>
        <end position="1733"/>
    </location>
</feature>
<feature type="compositionally biased region" description="Polar residues" evidence="1">
    <location>
        <begin position="1304"/>
        <end position="1314"/>
    </location>
</feature>
<feature type="compositionally biased region" description="Polar residues" evidence="1">
    <location>
        <begin position="268"/>
        <end position="280"/>
    </location>
</feature>
<accession>A0A0G4IEF7</accession>
<feature type="region of interest" description="Disordered" evidence="1">
    <location>
        <begin position="239"/>
        <end position="335"/>
    </location>
</feature>
<feature type="region of interest" description="Disordered" evidence="1">
    <location>
        <begin position="1442"/>
        <end position="1555"/>
    </location>
</feature>
<feature type="region of interest" description="Disordered" evidence="1">
    <location>
        <begin position="1261"/>
        <end position="1315"/>
    </location>
</feature>
<feature type="compositionally biased region" description="Low complexity" evidence="1">
    <location>
        <begin position="35"/>
        <end position="47"/>
    </location>
</feature>
<gene>
    <name evidence="2" type="ORF">Cvel_13709</name>
</gene>
<feature type="compositionally biased region" description="Basic and acidic residues" evidence="1">
    <location>
        <begin position="808"/>
        <end position="817"/>
    </location>
</feature>
<feature type="region of interest" description="Disordered" evidence="1">
    <location>
        <begin position="981"/>
        <end position="1000"/>
    </location>
</feature>
<feature type="compositionally biased region" description="Acidic residues" evidence="1">
    <location>
        <begin position="1659"/>
        <end position="1674"/>
    </location>
</feature>
<feature type="region of interest" description="Disordered" evidence="1">
    <location>
        <begin position="534"/>
        <end position="586"/>
    </location>
</feature>
<sequence>MRRSASGEGGAGPTDSVTPCVTVAGEAGSLEPSTGQSQQSKGGNSSGLVSEEADSFQNFSKARKERRKRMSLLEQEMELTEGVVVTNEDKRAAMNWFSRDLIKLYWKRKKDRDAEFTRRTLRLSSKRNLNLLKRKGLRAAHKGRRTPSVVLKSQKESSIEKISFPFRDIIAPARQETMKGRNLEELWEFRQPFNPIDIHHAPVALGRHTRINMYSVPHPVPPSRTQRGRVPRLVVRPSSGLRNKECPSITSVRRRAAERSQLGAGTRPLSSSRRVVTLQLSARGRPGDTHGSFSSAVSKQRRPVTPMSLLTDSTPGATRRGNLPSSTGGRERTTTEACMTDKAVTAITAETETDLLSHRAPSAATAAALAAAAGQRPATSPPSFSAFKINLKGRRRPWSSFSRRSRASAVATPLSSARAPGTLPQPLLAALAESNHGDEETGPNPFSPEEEGECPAVGGLLIETEREGEGEGEETANVEEALSWKAHAAAIEKAQAREGHSPPTMEDIEAAQDIAGAVVSDALLEIHRSIPASRASLSAPGGRAPKATPRALGGSTSCLDSNRKTQPVSEADDGMLSSRQGTSRIHPFPQADHLTGVSRPQLFDHGAMQAGGDLKDHFCVGLSVPFGTSEGQQQPRTRGSRGRLRTASRMSGRTSASAAPERGAPSEEAEAERERETTAPPAGLPLLALSEALPPQLQCLPTGAPRANSWREKGNLYKQGASLRPPHFHPATDGRQEAASHLRPLNIVGVPGSPGHPPSERGGTTITASIAVGDPNGLQGMSGTSMLSGAVLQGSSHSLLTSLQKVQQRGERKRESQGGHQKSTSALMSELTGLAVQRGELEEEQRGGEGGKIRRRWVVSEDAGVVPSEVGLRTLNSREGRRAPSRGQREGLERHRLHFSSANLLPGVMSEEERDSSFSPSASRAHMRSWVSLRESSPSRARSRTHRDRPLEPQTLDLSAIGTGLRPPRTAPTPECMSLFGTGPAEGGKAGEKDEEGGLPIPPSDFASMLPLARQKASQGTHPLSAASEALLKRGWVRVKESSPLPHHPESTSTDGTANTEAPPSTAAATAVARSRTGSPSQLHLPRPTAAAGHHAIDPNLVDSGGGTFRGSAPAAAYFPMMHFSSSLAASEGMPLLSMAGRQLCPLAGMTAVGSRPPEGQLSAEHSRGTSRRIGTQRATEEGPRGGDSTDLGASTAIQQTEKAAGPDQPSSSIGFSSFQQPAAGEHDESSHPSSMEASEGFSKPFARSKRCHPRLALVPSETGGEVAGGNSLFSAPSGADSFSPLMSVQERKQGDTEDEFNQMDHNTQSNISYSGLDGIRVEPGIPSSFTGIEGEAIGQPNRIFQFQPLESVGDSKAFPGARGHISVSMAAQASGRVADTCRDSSAYLKEESEEAARREEEHKAQSLENPHFMAQLSSALQRHYNISAFAAPEPFRLGRHALTGMPPVVPTDHPNAQQPPSSSSPSKDHLQKKKTQRRQNENEISVQIDSSSLQAEGGEMSVEEGEEERERQLGGVQHSFWSIKVPSPDEAPEEAEEGGDKAGEQKAKGGMSTQIAEEAVVEKTESRLTDSIDGVRFGDLPHYLQMHPEVALMTERAQNAIKALDDRIVQRSSPPQCFLPRFVGSPRLEGGDQPSPSHAIGNAPSGQMNTPPPREGGADEGEREEMTEEDGYGEEPNSAVFRQTLRKFCQRIQDEEKERERQLRGEGGRPGTNGSNNRPPSTNLTLTSSQGPFFSPAVSGMPTARNTFRDSRGFVSTGRPSRQTNRHRQRTDLLRLYEPLREVYEDVGLRLQAETEEEAEADAFHLFSGPNGSRRPSETPPNAHSRRPSENPPGPVGGGGGFFSPRLSRDISAAVTVTATSSHPLPLPPRTAEVPPMPPEPKQRMNLQKPPPNNTKQQSSLNFKRLAADLHQTKKKESDGSIFETKDGHQSPLQQSLQAPSAEPSLASLFAIRSAAGSQAPKSGTTTPAREYSLASLPNRDSAGIIKKAAPKEVETAALEQNNDTAKRVSPESVKRRVRTIPQLRFDIDTAKAWGETRRQKAYEALWGAAGRRASQARTISSDDLGEVEPMEIDDCGMPIDKARPQMKESDEDFFERRVAEMKDKERKAKLGDLRILRKIAAEGVEEEQETTRAKGSILPAITPQMAEKREKVIRELQATADEVACDPMAFLDDQPSLSVHTFNAIASMEDLHSNSVVGGFCQDPLASDPLYGWQRPAPPAGKGGKQGSGEGRFEDAETMPDPGEVSTRRRSTHYHQVPQEWKMDSILEKHRKRMEEKQKLLAPFPPVERPPPVVRGRKRRAGVGGGGLRVVGVGRDNGLGDGLSAVDELRSHHHDGREFVGSANAVSEWTGLHHSLGGVGENHGGSLGHRDGVETILVSVAASGGIVLNKTGSVKSVETKLKTKRSLSHGGLIGLEGLLSGGGLREVLSEVGGDSGNDLGRKDGHD</sequence>
<protein>
    <submittedName>
        <fullName evidence="2">Uncharacterized protein</fullName>
    </submittedName>
</protein>
<feature type="compositionally biased region" description="Basic and acidic residues" evidence="1">
    <location>
        <begin position="1389"/>
        <end position="1406"/>
    </location>
</feature>
<feature type="region of interest" description="Disordered" evidence="1">
    <location>
        <begin position="805"/>
        <end position="826"/>
    </location>
</feature>
<dbReference type="EMBL" id="CDMZ01005895">
    <property type="protein sequence ID" value="CEM55632.1"/>
    <property type="molecule type" value="Genomic_DNA"/>
</dbReference>
<feature type="region of interest" description="Disordered" evidence="1">
    <location>
        <begin position="1613"/>
        <end position="1681"/>
    </location>
</feature>
<feature type="compositionally biased region" description="Polar residues" evidence="1">
    <location>
        <begin position="1209"/>
        <end position="1221"/>
    </location>
</feature>
<feature type="region of interest" description="Disordered" evidence="1">
    <location>
        <begin position="434"/>
        <end position="453"/>
    </location>
</feature>
<name>A0A0G4IEF7_9ALVE</name>